<feature type="transmembrane region" description="Helical" evidence="5">
    <location>
        <begin position="303"/>
        <end position="323"/>
    </location>
</feature>
<evidence type="ECO:0000256" key="4">
    <source>
        <dbReference type="ARBA" id="ARBA00023128"/>
    </source>
</evidence>
<keyword evidence="5" id="KW-0472">Membrane</keyword>
<dbReference type="GO" id="GO:0015232">
    <property type="term" value="F:heme transmembrane transporter activity"/>
    <property type="evidence" value="ECO:0007669"/>
    <property type="project" value="InterPro"/>
</dbReference>
<sequence length="963" mass="110813">MYTEFSHYLLFLAIFTILSFSISICLKRFLLLFYLIFTSSLFGILSGYVCSDFGIYNIFTNSNINTPFFFKISATWSNHEGSLLLWCWLLSFSGFLFCLLKQPVGLHLRPIGLLLKLNASPLGSHLRASPEVTLVTSHASDLRLLLKQPITRKLSHSGWFSKSSERLRCNKSFMTCTKVQGCPQAQRACAFVQVTFVTCHSSDLWQPRIELQRTSLAHSLFQQSYFRANFLFFFKERSQFERAEAKPTLPYNVYSLIIMFFATFLVYTSNPFLKIPFASSYSIAELNPVLQDPVLAIHPPCIYAGYVASAICFSLSLSIMFWVQRRLRLKNSLESKKDQISLCYDNNVQPQLKVLYSSCFSYAENGWKLLRIWILASWSFLTFGILLGSWWAYHELGWGGWWFWDPVENASLEPWLMATACIHSITQQKLTYWTLILSSSAFVLSVLGTFFVRSGLLASVHSFATDSTRGLYLLFFLVLTFFVFLYLFLKFAEATTSLDRKKLAEASFSHFSKLKDSFKVSSVDFFLLVANANLIRLKNNRFFFSSQIEQILCLQNFFFCIISVVVLCGTSAPILFQWIWSRDVSTGAPFYNGMLIPLFTSLLVVLVYTHYTQLKPKSGWLNQLKIFEWLKQPFSFIDIIFLCCTFLNFFFFYSFFRFSLLESTYGTISFLFILSFFLLKNNIFLYEKRDRESKFQPSRLIAHKVGNFQKSMKIAHSAIVVFLTGILFSNTNKIQFTQLMQKGSQIRLGQQHLCCLRSIDQNYGPTFHSICGNLLVYQKSDSSTEQGCFSKARQLQQPSCKPKGVVTEVTSRLALNFRDKSKAIKLASKASDQPSSMSEAILPENMQRPNVTNVTGKDHFSMDLLLSKVTSTYPSDLHHLCMFPEKRFFFTNQNFTTTKVAIHTNFFTDFYSLIGTGSFETGWFTTIMKLPFIFCIWLGFFLATIGGVEQLKRLLQKSKLEWI</sequence>
<geneLocation type="mitochondrion" evidence="8"/>
<feature type="transmembrane region" description="Helical" evidence="5">
    <location>
        <begin position="591"/>
        <end position="612"/>
    </location>
</feature>
<keyword evidence="5" id="KW-0812">Transmembrane</keyword>
<feature type="transmembrane region" description="Helical" evidence="5">
    <location>
        <begin position="6"/>
        <end position="26"/>
    </location>
</feature>
<proteinExistence type="inferred from homology"/>
<gene>
    <name evidence="8" type="primary">yejR</name>
</gene>
<dbReference type="AlphaFoldDB" id="A0A6G9IG66"/>
<dbReference type="RefSeq" id="YP_009755783.1">
    <property type="nucleotide sequence ID" value="NC_046951.1"/>
</dbReference>
<comment type="similarity">
    <text evidence="2">Belongs to the CcmF/CycK/Ccl1/NrfE/CcsA family.</text>
</comment>
<keyword evidence="5" id="KW-1133">Transmembrane helix</keyword>
<evidence type="ECO:0000256" key="3">
    <source>
        <dbReference type="ARBA" id="ARBA00022748"/>
    </source>
</evidence>
<dbReference type="Pfam" id="PF16327">
    <property type="entry name" value="CcmF_C"/>
    <property type="match status" value="2"/>
</dbReference>
<organism evidence="8">
    <name type="scientific">Gonatozygon brebissonii</name>
    <dbReference type="NCBI Taxonomy" id="184482"/>
    <lineage>
        <taxon>Eukaryota</taxon>
        <taxon>Viridiplantae</taxon>
        <taxon>Streptophyta</taxon>
        <taxon>Zygnematophyceae</taxon>
        <taxon>Zygnematophycidae</taxon>
        <taxon>Desmidiales</taxon>
        <taxon>Gonatozygaceae</taxon>
        <taxon>Gonatozygon</taxon>
    </lineage>
</organism>
<dbReference type="GO" id="GO:0005739">
    <property type="term" value="C:mitochondrion"/>
    <property type="evidence" value="ECO:0007669"/>
    <property type="project" value="UniProtKB-SubCell"/>
</dbReference>
<dbReference type="GO" id="GO:0017004">
    <property type="term" value="P:cytochrome complex assembly"/>
    <property type="evidence" value="ECO:0007669"/>
    <property type="project" value="UniProtKB-KW"/>
</dbReference>
<feature type="transmembrane region" description="Helical" evidence="5">
    <location>
        <begin position="432"/>
        <end position="458"/>
    </location>
</feature>
<dbReference type="InterPro" id="IPR002541">
    <property type="entry name" value="Cyt_c_assembly"/>
</dbReference>
<keyword evidence="3" id="KW-0201">Cytochrome c-type biogenesis</keyword>
<dbReference type="InterPro" id="IPR003567">
    <property type="entry name" value="Cyt_c_biogenesis"/>
</dbReference>
<feature type="domain" description="Cytochrome c-type biogenesis protein CcmF C-terminal" evidence="7">
    <location>
        <begin position="539"/>
        <end position="782"/>
    </location>
</feature>
<dbReference type="GeneID" id="54116086"/>
<keyword evidence="4 8" id="KW-0496">Mitochondrion</keyword>
<dbReference type="InterPro" id="IPR003569">
    <property type="entry name" value="Cyt_c_biogenesis_plant"/>
</dbReference>
<dbReference type="PANTHER" id="PTHR43653:SF1">
    <property type="entry name" value="CYTOCHROME C-TYPE BIOGENESIS PROTEIN CCMF"/>
    <property type="match status" value="1"/>
</dbReference>
<dbReference type="GO" id="GO:0020037">
    <property type="term" value="F:heme binding"/>
    <property type="evidence" value="ECO:0007669"/>
    <property type="project" value="InterPro"/>
</dbReference>
<evidence type="ECO:0000256" key="1">
    <source>
        <dbReference type="ARBA" id="ARBA00004173"/>
    </source>
</evidence>
<evidence type="ECO:0000259" key="6">
    <source>
        <dbReference type="Pfam" id="PF01578"/>
    </source>
</evidence>
<feature type="transmembrane region" description="Helical" evidence="5">
    <location>
        <begin position="517"/>
        <end position="535"/>
    </location>
</feature>
<reference evidence="8" key="1">
    <citation type="submission" date="2019-03" db="EMBL/GenBank/DDBJ databases">
        <authorList>
            <person name="Cox C."/>
        </authorList>
    </citation>
    <scope>NUCLEOTIDE SEQUENCE</scope>
</reference>
<feature type="transmembrane region" description="Helical" evidence="5">
    <location>
        <begin position="83"/>
        <end position="100"/>
    </location>
</feature>
<feature type="transmembrane region" description="Helical" evidence="5">
    <location>
        <begin position="372"/>
        <end position="393"/>
    </location>
</feature>
<dbReference type="Pfam" id="PF01578">
    <property type="entry name" value="Cytochrom_C_asm"/>
    <property type="match status" value="1"/>
</dbReference>
<feature type="transmembrane region" description="Helical" evidence="5">
    <location>
        <begin position="668"/>
        <end position="686"/>
    </location>
</feature>
<dbReference type="PRINTS" id="PR01410">
    <property type="entry name" value="CCBIOGENESIS"/>
</dbReference>
<evidence type="ECO:0000256" key="2">
    <source>
        <dbReference type="ARBA" id="ARBA00009186"/>
    </source>
</evidence>
<evidence type="ECO:0000313" key="8">
    <source>
        <dbReference type="EMBL" id="QIQ23061.1"/>
    </source>
</evidence>
<protein>
    <submittedName>
        <fullName evidence="8">Heme lyase</fullName>
    </submittedName>
</protein>
<dbReference type="PANTHER" id="PTHR43653">
    <property type="entry name" value="CYTOCHROME C ASSEMBLY PROTEIN-RELATED"/>
    <property type="match status" value="1"/>
</dbReference>
<feature type="transmembrane region" description="Helical" evidence="5">
    <location>
        <begin position="249"/>
        <end position="267"/>
    </location>
</feature>
<dbReference type="GO" id="GO:0016020">
    <property type="term" value="C:membrane"/>
    <property type="evidence" value="ECO:0007669"/>
    <property type="project" value="InterPro"/>
</dbReference>
<feature type="transmembrane region" description="Helical" evidence="5">
    <location>
        <begin position="470"/>
        <end position="489"/>
    </location>
</feature>
<feature type="domain" description="Cytochrome c-type biogenesis protein CcmF C-terminal" evidence="7">
    <location>
        <begin position="881"/>
        <end position="948"/>
    </location>
</feature>
<keyword evidence="8" id="KW-0456">Lyase</keyword>
<feature type="transmembrane region" description="Helical" evidence="5">
    <location>
        <begin position="714"/>
        <end position="731"/>
    </location>
</feature>
<evidence type="ECO:0000256" key="5">
    <source>
        <dbReference type="SAM" id="Phobius"/>
    </source>
</evidence>
<accession>A0A6G9IG66</accession>
<feature type="transmembrane region" description="Helical" evidence="5">
    <location>
        <begin position="633"/>
        <end position="656"/>
    </location>
</feature>
<feature type="transmembrane region" description="Helical" evidence="5">
    <location>
        <begin position="556"/>
        <end position="579"/>
    </location>
</feature>
<name>A0A6G9IG66_9VIRI</name>
<dbReference type="InterPro" id="IPR032523">
    <property type="entry name" value="CcmF_C"/>
</dbReference>
<dbReference type="GO" id="GO:0016829">
    <property type="term" value="F:lyase activity"/>
    <property type="evidence" value="ECO:0007669"/>
    <property type="project" value="UniProtKB-KW"/>
</dbReference>
<feature type="domain" description="Cytochrome c assembly protein" evidence="6">
    <location>
        <begin position="245"/>
        <end position="455"/>
    </location>
</feature>
<dbReference type="PRINTS" id="PR01412">
    <property type="entry name" value="CCBSBIOGNSIS"/>
</dbReference>
<evidence type="ECO:0000259" key="7">
    <source>
        <dbReference type="Pfam" id="PF16327"/>
    </source>
</evidence>
<comment type="subcellular location">
    <subcellularLocation>
        <location evidence="1">Mitochondrion</location>
    </subcellularLocation>
</comment>
<feature type="transmembrane region" description="Helical" evidence="5">
    <location>
        <begin position="33"/>
        <end position="59"/>
    </location>
</feature>
<feature type="transmembrane region" description="Helical" evidence="5">
    <location>
        <begin position="930"/>
        <end position="948"/>
    </location>
</feature>
<dbReference type="EMBL" id="MK720950">
    <property type="protein sequence ID" value="QIQ23061.1"/>
    <property type="molecule type" value="Genomic_DNA"/>
</dbReference>